<dbReference type="Proteomes" id="UP000694724">
    <property type="component" value="Unplaced"/>
</dbReference>
<evidence type="ECO:0000256" key="4">
    <source>
        <dbReference type="SAM" id="Phobius"/>
    </source>
</evidence>
<comment type="similarity">
    <text evidence="1">Belongs to the TRAFAC class TrmE-Era-EngA-EngB-Septin-like GTPase superfamily. AIG1/Toc34/Toc159-like paraseptin GTPase family. IAN subfamily.</text>
</comment>
<keyword evidence="3" id="KW-0342">GTP-binding</keyword>
<dbReference type="InterPro" id="IPR006703">
    <property type="entry name" value="G_AIG1"/>
</dbReference>
<evidence type="ECO:0000256" key="1">
    <source>
        <dbReference type="ARBA" id="ARBA00008535"/>
    </source>
</evidence>
<reference evidence="6" key="1">
    <citation type="submission" date="2025-05" db="UniProtKB">
        <authorList>
            <consortium name="Ensembl"/>
        </authorList>
    </citation>
    <scope>IDENTIFICATION</scope>
</reference>
<dbReference type="AlphaFoldDB" id="A0A8D0YTQ6"/>
<protein>
    <submittedName>
        <fullName evidence="6">GTPase, IMAP family member 2</fullName>
    </submittedName>
</protein>
<sequence>MWGGAFAVGKLSRDSRGQTRVVTGFLFFLPLLIQMARHRFERGDMCFSSHSGPYAENQEAQRARGSELRIILVGKTGTGKSATGNSILGKQVFESRLSAQSLTKTCSVSRGSWRGREMVVIDTPDMFSGRDPSESLYEEVQRCFLLSAPGPHVLLLVTQLGRFTTKDEQVVRRVKELFGADVLRHTIVLFTRKEDLEGGSLMHYIHGSDNKALSKLVAACGGRVCAFNNRARGSNRDAQVKELMDLIESLVRAKKGDCYTNQLYSLLTGSECGPGQSEERLKDLKGSFIKYMAIQRCRTTVAKANCLRKALVKTGMRILWGMQVFATWLILVFCVLHRTCSLFYHLPCRICDLLYSFLLIIPQKLMIIFRRTIGMASKTPRS</sequence>
<dbReference type="CTD" id="26157"/>
<name>A0A8D0YTQ6_PIG</name>
<dbReference type="FunFam" id="3.40.50.300:FF:000366">
    <property type="entry name" value="GTPase, IMAP family member 2"/>
    <property type="match status" value="1"/>
</dbReference>
<dbReference type="Proteomes" id="UP000694727">
    <property type="component" value="Unplaced"/>
</dbReference>
<dbReference type="Ensembl" id="ENSSSCT00025043308.1">
    <property type="protein sequence ID" value="ENSSSCP00025018420.1"/>
    <property type="gene ID" value="ENSSSCG00025031840.1"/>
</dbReference>
<keyword evidence="4" id="KW-0812">Transmembrane</keyword>
<dbReference type="InterPro" id="IPR027417">
    <property type="entry name" value="P-loop_NTPase"/>
</dbReference>
<dbReference type="SUPFAM" id="SSF52540">
    <property type="entry name" value="P-loop containing nucleoside triphosphate hydrolases"/>
    <property type="match status" value="1"/>
</dbReference>
<proteinExistence type="inferred from homology"/>
<keyword evidence="4" id="KW-0472">Membrane</keyword>
<dbReference type="Gene3D" id="3.40.50.300">
    <property type="entry name" value="P-loop containing nucleotide triphosphate hydrolases"/>
    <property type="match status" value="1"/>
</dbReference>
<feature type="transmembrane region" description="Helical" evidence="4">
    <location>
        <begin position="318"/>
        <end position="336"/>
    </location>
</feature>
<dbReference type="PANTHER" id="PTHR10903">
    <property type="entry name" value="GTPASE, IMAP FAMILY MEMBER-RELATED"/>
    <property type="match status" value="1"/>
</dbReference>
<dbReference type="Ensembl" id="ENSSSCT00065020809.1">
    <property type="protein sequence ID" value="ENSSSCP00065008403.1"/>
    <property type="gene ID" value="ENSSSCG00065015710.1"/>
</dbReference>
<evidence type="ECO:0000313" key="7">
    <source>
        <dbReference type="Proteomes" id="UP000694720"/>
    </source>
</evidence>
<dbReference type="Ensembl" id="ENSSSCT00035015426.1">
    <property type="protein sequence ID" value="ENSSSCP00035005272.1"/>
    <property type="gene ID" value="ENSSSCG00035012257.1"/>
</dbReference>
<dbReference type="PROSITE" id="PS51720">
    <property type="entry name" value="G_AIG1"/>
    <property type="match status" value="1"/>
</dbReference>
<dbReference type="Pfam" id="PF04548">
    <property type="entry name" value="AIG1"/>
    <property type="match status" value="1"/>
</dbReference>
<evidence type="ECO:0000313" key="6">
    <source>
        <dbReference type="Ensembl" id="ENSSSCP00035005272.1"/>
    </source>
</evidence>
<keyword evidence="4" id="KW-1133">Transmembrane helix</keyword>
<dbReference type="CDD" id="cd01852">
    <property type="entry name" value="AIG1"/>
    <property type="match status" value="1"/>
</dbReference>
<evidence type="ECO:0000256" key="2">
    <source>
        <dbReference type="ARBA" id="ARBA00022741"/>
    </source>
</evidence>
<dbReference type="Proteomes" id="UP000694720">
    <property type="component" value="Unplaced"/>
</dbReference>
<accession>A0A8D0YTQ6</accession>
<feature type="domain" description="AIG1-type G" evidence="5">
    <location>
        <begin position="65"/>
        <end position="268"/>
    </location>
</feature>
<keyword evidence="2" id="KW-0547">Nucleotide-binding</keyword>
<organism evidence="6 7">
    <name type="scientific">Sus scrofa</name>
    <name type="common">Pig</name>
    <dbReference type="NCBI Taxonomy" id="9823"/>
    <lineage>
        <taxon>Eukaryota</taxon>
        <taxon>Metazoa</taxon>
        <taxon>Chordata</taxon>
        <taxon>Craniata</taxon>
        <taxon>Vertebrata</taxon>
        <taxon>Euteleostomi</taxon>
        <taxon>Mammalia</taxon>
        <taxon>Eutheria</taxon>
        <taxon>Laurasiatheria</taxon>
        <taxon>Artiodactyla</taxon>
        <taxon>Suina</taxon>
        <taxon>Suidae</taxon>
        <taxon>Sus</taxon>
    </lineage>
</organism>
<dbReference type="InterPro" id="IPR045058">
    <property type="entry name" value="GIMA/IAN/Toc"/>
</dbReference>
<gene>
    <name evidence="6" type="primary">GIMAP2</name>
</gene>
<dbReference type="Proteomes" id="UP000694725">
    <property type="component" value="Unplaced"/>
</dbReference>
<evidence type="ECO:0000256" key="3">
    <source>
        <dbReference type="ARBA" id="ARBA00023134"/>
    </source>
</evidence>
<dbReference type="Ensembl" id="ENSSSCT00055039529.1">
    <property type="protein sequence ID" value="ENSSSCP00055031446.1"/>
    <property type="gene ID" value="ENSSSCG00055020171.1"/>
</dbReference>
<dbReference type="PANTHER" id="PTHR10903:SF7">
    <property type="entry name" value="GTPASE IMAP FAMILY MEMBER 2"/>
    <property type="match status" value="1"/>
</dbReference>
<dbReference type="RefSeq" id="XP_013846194.1">
    <property type="nucleotide sequence ID" value="XM_013990740.2"/>
</dbReference>
<feature type="transmembrane region" description="Helical" evidence="4">
    <location>
        <begin position="20"/>
        <end position="36"/>
    </location>
</feature>
<dbReference type="GO" id="GO:0005525">
    <property type="term" value="F:GTP binding"/>
    <property type="evidence" value="ECO:0007669"/>
    <property type="project" value="UniProtKB-KW"/>
</dbReference>
<dbReference type="OrthoDB" id="8954335at2759"/>
<evidence type="ECO:0000259" key="5">
    <source>
        <dbReference type="PROSITE" id="PS51720"/>
    </source>
</evidence>
<dbReference type="GeneID" id="100523477"/>